<dbReference type="GO" id="GO:0005886">
    <property type="term" value="C:plasma membrane"/>
    <property type="evidence" value="ECO:0007669"/>
    <property type="project" value="UniProtKB-SubCell"/>
</dbReference>
<evidence type="ECO:0000313" key="8">
    <source>
        <dbReference type="EMBL" id="GGL51069.1"/>
    </source>
</evidence>
<evidence type="ECO:0000256" key="5">
    <source>
        <dbReference type="ARBA" id="ARBA00023136"/>
    </source>
</evidence>
<dbReference type="InterPro" id="IPR003838">
    <property type="entry name" value="ABC3_permease_C"/>
</dbReference>
<feature type="transmembrane region" description="Helical" evidence="6">
    <location>
        <begin position="732"/>
        <end position="752"/>
    </location>
</feature>
<gene>
    <name evidence="8" type="ORF">GCM10007968_14180</name>
</gene>
<protein>
    <recommendedName>
        <fullName evidence="7">ABC3 transporter permease C-terminal domain-containing protein</fullName>
    </recommendedName>
</protein>
<evidence type="ECO:0000256" key="4">
    <source>
        <dbReference type="ARBA" id="ARBA00022989"/>
    </source>
</evidence>
<reference evidence="8" key="2">
    <citation type="submission" date="2020-09" db="EMBL/GenBank/DDBJ databases">
        <authorList>
            <person name="Sun Q."/>
            <person name="Ohkuma M."/>
        </authorList>
    </citation>
    <scope>NUCLEOTIDE SEQUENCE</scope>
    <source>
        <strain evidence="8">JCM 15325</strain>
    </source>
</reference>
<evidence type="ECO:0000259" key="7">
    <source>
        <dbReference type="Pfam" id="PF02687"/>
    </source>
</evidence>
<accession>A0A917S3N3</accession>
<name>A0A917S3N3_9BACL</name>
<feature type="domain" description="ABC3 transporter permease C-terminal" evidence="7">
    <location>
        <begin position="260"/>
        <end position="376"/>
    </location>
</feature>
<reference evidence="8" key="1">
    <citation type="journal article" date="2014" name="Int. J. Syst. Evol. Microbiol.">
        <title>Complete genome sequence of Corynebacterium casei LMG S-19264T (=DSM 44701T), isolated from a smear-ripened cheese.</title>
        <authorList>
            <consortium name="US DOE Joint Genome Institute (JGI-PGF)"/>
            <person name="Walter F."/>
            <person name="Albersmeier A."/>
            <person name="Kalinowski J."/>
            <person name="Ruckert C."/>
        </authorList>
    </citation>
    <scope>NUCLEOTIDE SEQUENCE</scope>
    <source>
        <strain evidence="8">JCM 15325</strain>
    </source>
</reference>
<keyword evidence="4 6" id="KW-1133">Transmembrane helix</keyword>
<proteinExistence type="predicted"/>
<comment type="caution">
    <text evidence="8">The sequence shown here is derived from an EMBL/GenBank/DDBJ whole genome shotgun (WGS) entry which is preliminary data.</text>
</comment>
<keyword evidence="3 6" id="KW-0812">Transmembrane</keyword>
<feature type="transmembrane region" description="Helical" evidence="6">
    <location>
        <begin position="258"/>
        <end position="278"/>
    </location>
</feature>
<feature type="domain" description="ABC3 transporter permease C-terminal" evidence="7">
    <location>
        <begin position="646"/>
        <end position="759"/>
    </location>
</feature>
<dbReference type="Proteomes" id="UP000654670">
    <property type="component" value="Unassembled WGS sequence"/>
</dbReference>
<dbReference type="PANTHER" id="PTHR30287:SF1">
    <property type="entry name" value="INNER MEMBRANE PROTEIN"/>
    <property type="match status" value="1"/>
</dbReference>
<feature type="transmembrane region" description="Helical" evidence="6">
    <location>
        <begin position="12"/>
        <end position="36"/>
    </location>
</feature>
<dbReference type="AlphaFoldDB" id="A0A917S3N3"/>
<evidence type="ECO:0000313" key="9">
    <source>
        <dbReference type="Proteomes" id="UP000654670"/>
    </source>
</evidence>
<dbReference type="InterPro" id="IPR038766">
    <property type="entry name" value="Membrane_comp_ABC_pdt"/>
</dbReference>
<dbReference type="Pfam" id="PF02687">
    <property type="entry name" value="FtsX"/>
    <property type="match status" value="2"/>
</dbReference>
<keyword evidence="9" id="KW-1185">Reference proteome</keyword>
<evidence type="ECO:0000256" key="6">
    <source>
        <dbReference type="SAM" id="Phobius"/>
    </source>
</evidence>
<dbReference type="RefSeq" id="WP_188802397.1">
    <property type="nucleotide sequence ID" value="NZ_BMOK01000005.1"/>
</dbReference>
<dbReference type="EMBL" id="BMOK01000005">
    <property type="protein sequence ID" value="GGL51069.1"/>
    <property type="molecule type" value="Genomic_DNA"/>
</dbReference>
<feature type="transmembrane region" description="Helical" evidence="6">
    <location>
        <begin position="693"/>
        <end position="712"/>
    </location>
</feature>
<feature type="transmembrane region" description="Helical" evidence="6">
    <location>
        <begin position="640"/>
        <end position="659"/>
    </location>
</feature>
<feature type="transmembrane region" description="Helical" evidence="6">
    <location>
        <begin position="353"/>
        <end position="371"/>
    </location>
</feature>
<feature type="transmembrane region" description="Helical" evidence="6">
    <location>
        <begin position="309"/>
        <end position="333"/>
    </location>
</feature>
<feature type="transmembrane region" description="Helical" evidence="6">
    <location>
        <begin position="426"/>
        <end position="446"/>
    </location>
</feature>
<evidence type="ECO:0000256" key="2">
    <source>
        <dbReference type="ARBA" id="ARBA00022475"/>
    </source>
</evidence>
<comment type="subcellular location">
    <subcellularLocation>
        <location evidence="1">Cell membrane</location>
        <topology evidence="1">Multi-pass membrane protein</topology>
    </subcellularLocation>
</comment>
<dbReference type="PANTHER" id="PTHR30287">
    <property type="entry name" value="MEMBRANE COMPONENT OF PREDICTED ABC SUPERFAMILY METABOLITE UPTAKE TRANSPORTER"/>
    <property type="match status" value="1"/>
</dbReference>
<keyword evidence="5 6" id="KW-0472">Membrane</keyword>
<keyword evidence="2" id="KW-1003">Cell membrane</keyword>
<evidence type="ECO:0000256" key="1">
    <source>
        <dbReference type="ARBA" id="ARBA00004651"/>
    </source>
</evidence>
<sequence length="769" mass="86053">MKFLNRKLRRDILSRWTQFFSVFLMAFLSVLIYTGLEGVWHGMDASLNAYMKSNRLADSWVNAVSLTARDVNKIKKISGISQISLKTTIQVTTSDGHNNKNYLTLETPGTKSLNKPVLVSGKELGSQKSGMYLNTEFAQSHNLKVGDHLTVSYDQRTVILKIIGLIRSPSRIYYTGTNDFVAPNYQSYGFGTITQQTLKNDFHYLGQANLLEISDSNNQKIREEVPKILGLRYLAYYNRQTLPEVSTALDRVGQIRNLSIMFSTLFILLAILAMYTTIRRLIESQTQEIATLKALGYSNRSISWHYASYGLLVSTLGALVGTAVSPGMSLFVLQTQKTMFSLPNWQIAYTWNSFGIIALVILISTISAFIASHNARSGLPAVYLRGNNIKQTHQVSLEKIFPSLWQRLSYGSRWTWRDSLANPIRVLMGVVGVCGGMALLIAGFGVHDSMYSQVSQSYGQDFKYQERYTFTSTNNLLNVHKLLTNVNGQWLETLTARISPDDGINHIVNVISKGDLINVITTSGKHINNGGIYVTEGLAQSAHIKPGQTIKLTNVSTSQKSYQMVVKGIVKSSVPQGVYLTQQTWQNHGGDFLPQTLLMKGVLSNKNKELLKTNGISSQLVTIKKQRANAIDLVNNFQSIFLLIQAFGILLVVVVLYNLGSLSFAERSRDYATLRVLGFHRNEIRLLTMRENWATTLIGWIIGLPFGFWFLAKYVSTFSTYQIKYYPSISQLNLVIASIITIGCALTTTFLIGQRIKKLDMIEAIKGVE</sequence>
<organism evidence="8 9">
    <name type="scientific">Sporolactobacillus putidus</name>
    <dbReference type="NCBI Taxonomy" id="492735"/>
    <lineage>
        <taxon>Bacteria</taxon>
        <taxon>Bacillati</taxon>
        <taxon>Bacillota</taxon>
        <taxon>Bacilli</taxon>
        <taxon>Bacillales</taxon>
        <taxon>Sporolactobacillaceae</taxon>
        <taxon>Sporolactobacillus</taxon>
    </lineage>
</organism>
<evidence type="ECO:0000256" key="3">
    <source>
        <dbReference type="ARBA" id="ARBA00022692"/>
    </source>
</evidence>